<proteinExistence type="predicted"/>
<dbReference type="Gene3D" id="3.10.450.50">
    <property type="match status" value="1"/>
</dbReference>
<evidence type="ECO:0000313" key="3">
    <source>
        <dbReference type="Proteomes" id="UP000428803"/>
    </source>
</evidence>
<organism evidence="2 3">
    <name type="scientific">Sphingorhabdus lacus</name>
    <dbReference type="NCBI Taxonomy" id="392610"/>
    <lineage>
        <taxon>Bacteria</taxon>
        <taxon>Pseudomonadati</taxon>
        <taxon>Pseudomonadota</taxon>
        <taxon>Alphaproteobacteria</taxon>
        <taxon>Sphingomonadales</taxon>
        <taxon>Sphingomonadaceae</taxon>
        <taxon>Sphingorhabdus</taxon>
    </lineage>
</organism>
<dbReference type="AlphaFoldDB" id="A0A6I6LCJ6"/>
<dbReference type="EMBL" id="CP035733">
    <property type="protein sequence ID" value="QGY82208.1"/>
    <property type="molecule type" value="Genomic_DNA"/>
</dbReference>
<feature type="domain" description="Limonene-1,2-epoxide hydrolase" evidence="1">
    <location>
        <begin position="3"/>
        <end position="112"/>
    </location>
</feature>
<keyword evidence="2" id="KW-0378">Hydrolase</keyword>
<sequence>MVIVRTFIDTWPNLDVDRIVEFFAQDGVYHNMPMEPVRGQENLRTFIAAFLESWTETSWEILSIASTGNVVFVERIDRIIAHGKAVALPCCGVFELENGKIKVWRDYFDMDTYRRSIAG</sequence>
<evidence type="ECO:0000259" key="1">
    <source>
        <dbReference type="Pfam" id="PF07858"/>
    </source>
</evidence>
<protein>
    <submittedName>
        <fullName evidence="2">Limonene-1,2-epoxide hydrolase</fullName>
    </submittedName>
</protein>
<dbReference type="Pfam" id="PF07858">
    <property type="entry name" value="LEH"/>
    <property type="match status" value="1"/>
</dbReference>
<evidence type="ECO:0000313" key="2">
    <source>
        <dbReference type="EMBL" id="QGY82208.1"/>
    </source>
</evidence>
<dbReference type="GO" id="GO:0016787">
    <property type="term" value="F:hydrolase activity"/>
    <property type="evidence" value="ECO:0007669"/>
    <property type="project" value="UniProtKB-KW"/>
</dbReference>
<dbReference type="InterPro" id="IPR013100">
    <property type="entry name" value="LEH"/>
</dbReference>
<dbReference type="InterPro" id="IPR032710">
    <property type="entry name" value="NTF2-like_dom_sf"/>
</dbReference>
<dbReference type="KEGG" id="slaa:EUU25_08495"/>
<dbReference type="SUPFAM" id="SSF54427">
    <property type="entry name" value="NTF2-like"/>
    <property type="match status" value="1"/>
</dbReference>
<accession>A0A6I6LCJ6</accession>
<gene>
    <name evidence="2" type="ORF">EUU25_08495</name>
</gene>
<name>A0A6I6LCJ6_9SPHN</name>
<dbReference type="OrthoDB" id="9781757at2"/>
<dbReference type="Proteomes" id="UP000428803">
    <property type="component" value="Chromosome"/>
</dbReference>
<keyword evidence="3" id="KW-1185">Reference proteome</keyword>
<reference evidence="3" key="1">
    <citation type="submission" date="2019-01" db="EMBL/GenBank/DDBJ databases">
        <title>Sphingorhabdus lacus sp.nov., isolated from an oligotrophic freshwater lake.</title>
        <authorList>
            <person name="Park M."/>
        </authorList>
    </citation>
    <scope>NUCLEOTIDE SEQUENCE [LARGE SCALE GENOMIC DNA]</scope>
    <source>
        <strain evidence="3">IMCC1753</strain>
    </source>
</reference>